<name>A0AAV3Z9T4_9GAST</name>
<accession>A0AAV3Z9T4</accession>
<organism evidence="2 3">
    <name type="scientific">Plakobranchus ocellatus</name>
    <dbReference type="NCBI Taxonomy" id="259542"/>
    <lineage>
        <taxon>Eukaryota</taxon>
        <taxon>Metazoa</taxon>
        <taxon>Spiralia</taxon>
        <taxon>Lophotrochozoa</taxon>
        <taxon>Mollusca</taxon>
        <taxon>Gastropoda</taxon>
        <taxon>Heterobranchia</taxon>
        <taxon>Euthyneura</taxon>
        <taxon>Panpulmonata</taxon>
        <taxon>Sacoglossa</taxon>
        <taxon>Placobranchoidea</taxon>
        <taxon>Plakobranchidae</taxon>
        <taxon>Plakobranchus</taxon>
    </lineage>
</organism>
<feature type="region of interest" description="Disordered" evidence="1">
    <location>
        <begin position="56"/>
        <end position="77"/>
    </location>
</feature>
<feature type="compositionally biased region" description="Basic residues" evidence="1">
    <location>
        <begin position="186"/>
        <end position="198"/>
    </location>
</feature>
<dbReference type="AlphaFoldDB" id="A0AAV3Z9T4"/>
<sequence length="332" mass="38299">MISCFQAFPQTRTSVVVFEPASEVSQHPSDRLRYLLHHQHSITQKAKWFKNTQQGDLRLSGPLSDQGAGGGARTRDRMVPSDLRVDSLASVPPTPLMSGKPAEPKQRIKQWYKFEHSCGLLHLEQEGKEEVKDEVKRKRKKKRSKQTQIYLWYKSEHSCGLLHLGEKGEEEKEVREQEEEEDVKDKGKRRRRTRKRREKRSKQTQIYLWYKSEHSCGLLHLGEKGEEEKEVREQEEEEDVKDKGKRRRRRRKRSRKKGENSGMSLNIPEAYCISLSVVTSGRSLYCHSLGSGLAPSGHTYSPSRSASLGLNSCVLSSGSVFPHPSLWFLLRF</sequence>
<feature type="region of interest" description="Disordered" evidence="1">
    <location>
        <begin position="167"/>
        <end position="198"/>
    </location>
</feature>
<feature type="region of interest" description="Disordered" evidence="1">
    <location>
        <begin position="224"/>
        <end position="261"/>
    </location>
</feature>
<evidence type="ECO:0000313" key="3">
    <source>
        <dbReference type="Proteomes" id="UP000735302"/>
    </source>
</evidence>
<reference evidence="2 3" key="1">
    <citation type="journal article" date="2021" name="Elife">
        <title>Chloroplast acquisition without the gene transfer in kleptoplastic sea slugs, Plakobranchus ocellatus.</title>
        <authorList>
            <person name="Maeda T."/>
            <person name="Takahashi S."/>
            <person name="Yoshida T."/>
            <person name="Shimamura S."/>
            <person name="Takaki Y."/>
            <person name="Nagai Y."/>
            <person name="Toyoda A."/>
            <person name="Suzuki Y."/>
            <person name="Arimoto A."/>
            <person name="Ishii H."/>
            <person name="Satoh N."/>
            <person name="Nishiyama T."/>
            <person name="Hasebe M."/>
            <person name="Maruyama T."/>
            <person name="Minagawa J."/>
            <person name="Obokata J."/>
            <person name="Shigenobu S."/>
        </authorList>
    </citation>
    <scope>NUCLEOTIDE SEQUENCE [LARGE SCALE GENOMIC DNA]</scope>
</reference>
<keyword evidence="3" id="KW-1185">Reference proteome</keyword>
<dbReference type="EMBL" id="BLXT01002132">
    <property type="protein sequence ID" value="GFN91377.1"/>
    <property type="molecule type" value="Genomic_DNA"/>
</dbReference>
<comment type="caution">
    <text evidence="2">The sequence shown here is derived from an EMBL/GenBank/DDBJ whole genome shotgun (WGS) entry which is preliminary data.</text>
</comment>
<dbReference type="Proteomes" id="UP000735302">
    <property type="component" value="Unassembled WGS sequence"/>
</dbReference>
<evidence type="ECO:0000313" key="2">
    <source>
        <dbReference type="EMBL" id="GFN91377.1"/>
    </source>
</evidence>
<proteinExistence type="predicted"/>
<feature type="compositionally biased region" description="Basic residues" evidence="1">
    <location>
        <begin position="243"/>
        <end position="256"/>
    </location>
</feature>
<protein>
    <submittedName>
        <fullName evidence="2">Uncharacterized protein</fullName>
    </submittedName>
</protein>
<evidence type="ECO:0000256" key="1">
    <source>
        <dbReference type="SAM" id="MobiDB-lite"/>
    </source>
</evidence>
<gene>
    <name evidence="2" type="ORF">PoB_001788300</name>
</gene>